<dbReference type="PROSITE" id="PS50878">
    <property type="entry name" value="RT_POL"/>
    <property type="match status" value="1"/>
</dbReference>
<dbReference type="PANTHER" id="PTHR33332">
    <property type="entry name" value="REVERSE TRANSCRIPTASE DOMAIN-CONTAINING PROTEIN"/>
    <property type="match status" value="1"/>
</dbReference>
<dbReference type="InterPro" id="IPR000477">
    <property type="entry name" value="RT_dom"/>
</dbReference>
<evidence type="ECO:0000259" key="1">
    <source>
        <dbReference type="PROSITE" id="PS50878"/>
    </source>
</evidence>
<comment type="caution">
    <text evidence="2">The sequence shown here is derived from an EMBL/GenBank/DDBJ whole genome shotgun (WGS) entry which is preliminary data.</text>
</comment>
<dbReference type="SUPFAM" id="SSF56672">
    <property type="entry name" value="DNA/RNA polymerases"/>
    <property type="match status" value="1"/>
</dbReference>
<keyword evidence="4" id="KW-1185">Reference proteome</keyword>
<name>A0AAN9AIB5_9CAEN</name>
<evidence type="ECO:0000313" key="2">
    <source>
        <dbReference type="EMBL" id="KAK7087344.1"/>
    </source>
</evidence>
<dbReference type="Proteomes" id="UP001374579">
    <property type="component" value="Unassembled WGS sequence"/>
</dbReference>
<dbReference type="InterPro" id="IPR043502">
    <property type="entry name" value="DNA/RNA_pol_sf"/>
</dbReference>
<feature type="domain" description="Reverse transcriptase" evidence="1">
    <location>
        <begin position="1"/>
        <end position="264"/>
    </location>
</feature>
<gene>
    <name evidence="3" type="ORF">V1264_016981</name>
    <name evidence="2" type="ORF">V1264_021412</name>
</gene>
<dbReference type="Pfam" id="PF00078">
    <property type="entry name" value="RVT_1"/>
    <property type="match status" value="1"/>
</dbReference>
<proteinExistence type="predicted"/>
<evidence type="ECO:0000313" key="3">
    <source>
        <dbReference type="EMBL" id="KAK7105622.1"/>
    </source>
</evidence>
<dbReference type="EMBL" id="JBAMIC010000007">
    <property type="protein sequence ID" value="KAK7105622.1"/>
    <property type="molecule type" value="Genomic_DNA"/>
</dbReference>
<evidence type="ECO:0000313" key="4">
    <source>
        <dbReference type="Proteomes" id="UP001374579"/>
    </source>
</evidence>
<dbReference type="AlphaFoldDB" id="A0AAN9AIB5"/>
<accession>A0AAN9AIB5</accession>
<sequence>MKQALVKPLIKKSSLDRNDLKNYRPVSNLSFLSKILERLVLLQLNAHLSSNNLLSSLQSAYRPAHSTETALLKIVNDLLMALNNGKVSVLTLLDLSAAFDTIDHSIMTARLEATFGITGSALSWFESYLSDRIQTVVVNGISSESTVLQFGVPQGSVLGPVLFVLYMNPLFNLVKQYPIDHHAFADDNQLYKDSEIDQIDTTVSEMEDCVVAVKAWMTANKLQLNDSKTESMLVRSQYRSFPENSLPSSIHVGDSDVNFVSSVTNLGVTFDHFLNLSQHVQNIRTIAYSNVRKISSIRHYLTPQAAQTLACSLVLSRIDYCNSLFYGCDQKLVESLQKVQNSAAKLIYRSKKFDHVTPLLRSLHWLPVSARIRYKLACICFSAKFEDGPKYLKELLVTYDNPSDYNLRSRADSRKLETLERSLPSFGNRSFASAAAIVWNSLPSSVRHSASKDSFRSSLKTHLFRESL</sequence>
<organism evidence="2 4">
    <name type="scientific">Littorina saxatilis</name>
    <dbReference type="NCBI Taxonomy" id="31220"/>
    <lineage>
        <taxon>Eukaryota</taxon>
        <taxon>Metazoa</taxon>
        <taxon>Spiralia</taxon>
        <taxon>Lophotrochozoa</taxon>
        <taxon>Mollusca</taxon>
        <taxon>Gastropoda</taxon>
        <taxon>Caenogastropoda</taxon>
        <taxon>Littorinimorpha</taxon>
        <taxon>Littorinoidea</taxon>
        <taxon>Littorinidae</taxon>
        <taxon>Littorina</taxon>
    </lineage>
</organism>
<protein>
    <recommendedName>
        <fullName evidence="1">Reverse transcriptase domain-containing protein</fullName>
    </recommendedName>
</protein>
<reference evidence="2 4" key="1">
    <citation type="submission" date="2024-02" db="EMBL/GenBank/DDBJ databases">
        <title>Chromosome-scale genome assembly of the rough periwinkle Littorina saxatilis.</title>
        <authorList>
            <person name="De Jode A."/>
            <person name="Faria R."/>
            <person name="Formenti G."/>
            <person name="Sims Y."/>
            <person name="Smith T.P."/>
            <person name="Tracey A."/>
            <person name="Wood J.M.D."/>
            <person name="Zagrodzka Z.B."/>
            <person name="Johannesson K."/>
            <person name="Butlin R.K."/>
            <person name="Leder E.H."/>
        </authorList>
    </citation>
    <scope>NUCLEOTIDE SEQUENCE [LARGE SCALE GENOMIC DNA]</scope>
    <source>
        <strain evidence="2">Snail1</strain>
        <tissue evidence="2">Muscle</tissue>
    </source>
</reference>
<dbReference type="CDD" id="cd01650">
    <property type="entry name" value="RT_nLTR_like"/>
    <property type="match status" value="1"/>
</dbReference>
<dbReference type="EMBL" id="JBAMIC010004070">
    <property type="protein sequence ID" value="KAK7087344.1"/>
    <property type="molecule type" value="Genomic_DNA"/>
</dbReference>